<protein>
    <submittedName>
        <fullName evidence="5">Sugar diacid utilization regulator</fullName>
    </submittedName>
</protein>
<dbReference type="InterPro" id="IPR008599">
    <property type="entry name" value="Diacid_rec"/>
</dbReference>
<gene>
    <name evidence="5" type="ORF">Ga0061060_102190</name>
</gene>
<name>A0A0K6GKN8_9BACL</name>
<proteinExistence type="inferred from homology"/>
<dbReference type="PANTHER" id="PTHR33744:SF16">
    <property type="entry name" value="CARBOHYDRATE DIACID REGULATOR"/>
    <property type="match status" value="1"/>
</dbReference>
<feature type="domain" description="Putative sugar diacid recognition" evidence="2">
    <location>
        <begin position="2"/>
        <end position="135"/>
    </location>
</feature>
<evidence type="ECO:0000313" key="5">
    <source>
        <dbReference type="EMBL" id="CUA79118.1"/>
    </source>
</evidence>
<evidence type="ECO:0000259" key="2">
    <source>
        <dbReference type="Pfam" id="PF05651"/>
    </source>
</evidence>
<organism evidence="5 6">
    <name type="scientific">Anoxybacillus suryakundensis</name>
    <dbReference type="NCBI Taxonomy" id="1325335"/>
    <lineage>
        <taxon>Bacteria</taxon>
        <taxon>Bacillati</taxon>
        <taxon>Bacillota</taxon>
        <taxon>Bacilli</taxon>
        <taxon>Bacillales</taxon>
        <taxon>Anoxybacillaceae</taxon>
        <taxon>Anoxybacillus</taxon>
    </lineage>
</organism>
<evidence type="ECO:0000313" key="6">
    <source>
        <dbReference type="Proteomes" id="UP000182738"/>
    </source>
</evidence>
<dbReference type="Proteomes" id="UP000182738">
    <property type="component" value="Unassembled WGS sequence"/>
</dbReference>
<dbReference type="RefSeq" id="WP_055440338.1">
    <property type="nucleotide sequence ID" value="NZ_BAABDZ010000031.1"/>
</dbReference>
<dbReference type="EMBL" id="CYGZ01000002">
    <property type="protein sequence ID" value="CUA79118.1"/>
    <property type="molecule type" value="Genomic_DNA"/>
</dbReference>
<dbReference type="Pfam" id="PF05651">
    <property type="entry name" value="Diacid_rec"/>
    <property type="match status" value="1"/>
</dbReference>
<reference evidence="6" key="1">
    <citation type="submission" date="2015-08" db="EMBL/GenBank/DDBJ databases">
        <authorList>
            <person name="Varghese N."/>
        </authorList>
    </citation>
    <scope>NUCLEOTIDE SEQUENCE [LARGE SCALE GENOMIC DNA]</scope>
    <source>
        <strain evidence="6">DSM 27374</strain>
    </source>
</reference>
<dbReference type="InterPro" id="IPR042070">
    <property type="entry name" value="PucR_C-HTH_sf"/>
</dbReference>
<dbReference type="InterPro" id="IPR041522">
    <property type="entry name" value="CdaR_GGDEF"/>
</dbReference>
<dbReference type="PANTHER" id="PTHR33744">
    <property type="entry name" value="CARBOHYDRATE DIACID REGULATOR"/>
    <property type="match status" value="1"/>
</dbReference>
<dbReference type="OrthoDB" id="9792148at2"/>
<comment type="similarity">
    <text evidence="1">Belongs to the CdaR family.</text>
</comment>
<dbReference type="Pfam" id="PF13556">
    <property type="entry name" value="HTH_30"/>
    <property type="match status" value="1"/>
</dbReference>
<evidence type="ECO:0000256" key="1">
    <source>
        <dbReference type="ARBA" id="ARBA00006754"/>
    </source>
</evidence>
<dbReference type="SUPFAM" id="SSF55073">
    <property type="entry name" value="Nucleotide cyclase"/>
    <property type="match status" value="1"/>
</dbReference>
<accession>A0A0K6GKN8</accession>
<evidence type="ECO:0000259" key="3">
    <source>
        <dbReference type="Pfam" id="PF13556"/>
    </source>
</evidence>
<dbReference type="Pfam" id="PF17853">
    <property type="entry name" value="GGDEF_2"/>
    <property type="match status" value="1"/>
</dbReference>
<sequence length="367" mass="43033">MLSPHLAKKIVSDVRRLIDEDIIIVDTNGIIMASTDTTRLGQFHEGAFLVCQEKKKRIITKQDENILRGVKAGINLPIFFRGDVIGVIGITGDPKKVSPYGELLKKMTELLIQENYYTEQLQLEARALETFVFEWLQARDWSPSFYERAQLFHIDLTMKRRVIIASFHENEPSLSVDMWKYVQNMWNEQRDIIVRWGNDRLLILQTDEDKERTTAKIKTVQRALIEKYAVTLYIGCGKMVDSKHVHHSYKQAERALHIAKQTKKIVFDEDLRLEMCLEDISLPTKQELVKRTIDPLMHEQELLHTLRTFFANDLSLKQTAEALHIHINTLHYRLKKIEQYTNLHVRNLEHIITLYLAIRFLDETTKK</sequence>
<feature type="domain" description="CdaR GGDEF-like" evidence="4">
    <location>
        <begin position="144"/>
        <end position="258"/>
    </location>
</feature>
<feature type="domain" description="PucR C-terminal helix-turn-helix" evidence="3">
    <location>
        <begin position="302"/>
        <end position="359"/>
    </location>
</feature>
<dbReference type="STRING" id="1325335.GCA_001418025_00422"/>
<dbReference type="InterPro" id="IPR029787">
    <property type="entry name" value="Nucleotide_cyclase"/>
</dbReference>
<dbReference type="Gene3D" id="1.10.10.2840">
    <property type="entry name" value="PucR C-terminal helix-turn-helix domain"/>
    <property type="match status" value="1"/>
</dbReference>
<dbReference type="AlphaFoldDB" id="A0A0K6GKN8"/>
<evidence type="ECO:0000259" key="4">
    <source>
        <dbReference type="Pfam" id="PF17853"/>
    </source>
</evidence>
<dbReference type="InterPro" id="IPR025736">
    <property type="entry name" value="PucR_C-HTH_dom"/>
</dbReference>
<keyword evidence="6" id="KW-1185">Reference proteome</keyword>
<dbReference type="InterPro" id="IPR051448">
    <property type="entry name" value="CdaR-like_regulators"/>
</dbReference>